<gene>
    <name evidence="1" type="ORF">PR048_024355</name>
</gene>
<dbReference type="EMBL" id="JARBHB010000010">
    <property type="protein sequence ID" value="KAJ8873537.1"/>
    <property type="molecule type" value="Genomic_DNA"/>
</dbReference>
<proteinExistence type="predicted"/>
<keyword evidence="2" id="KW-1185">Reference proteome</keyword>
<evidence type="ECO:0000313" key="2">
    <source>
        <dbReference type="Proteomes" id="UP001159363"/>
    </source>
</evidence>
<comment type="caution">
    <text evidence="1">The sequence shown here is derived from an EMBL/GenBank/DDBJ whole genome shotgun (WGS) entry which is preliminary data.</text>
</comment>
<sequence length="71" mass="8391">MEYVLAARRREKMKLNKNKDADDVYTSSWFAFDSMKFLWDKSKPSTSVNTVLNQSKPIEYINRDLSKVLKI</sequence>
<dbReference type="Proteomes" id="UP001159363">
    <property type="component" value="Chromosome 9"/>
</dbReference>
<protein>
    <submittedName>
        <fullName evidence="1">Uncharacterized protein</fullName>
    </submittedName>
</protein>
<reference evidence="1 2" key="1">
    <citation type="submission" date="2023-02" db="EMBL/GenBank/DDBJ databases">
        <title>LHISI_Scaffold_Assembly.</title>
        <authorList>
            <person name="Stuart O.P."/>
            <person name="Cleave R."/>
            <person name="Magrath M.J.L."/>
            <person name="Mikheyev A.S."/>
        </authorList>
    </citation>
    <scope>NUCLEOTIDE SEQUENCE [LARGE SCALE GENOMIC DNA]</scope>
    <source>
        <strain evidence="1">Daus_M_001</strain>
        <tissue evidence="1">Leg muscle</tissue>
    </source>
</reference>
<name>A0ABQ9GNC4_9NEOP</name>
<accession>A0ABQ9GNC4</accession>
<organism evidence="1 2">
    <name type="scientific">Dryococelus australis</name>
    <dbReference type="NCBI Taxonomy" id="614101"/>
    <lineage>
        <taxon>Eukaryota</taxon>
        <taxon>Metazoa</taxon>
        <taxon>Ecdysozoa</taxon>
        <taxon>Arthropoda</taxon>
        <taxon>Hexapoda</taxon>
        <taxon>Insecta</taxon>
        <taxon>Pterygota</taxon>
        <taxon>Neoptera</taxon>
        <taxon>Polyneoptera</taxon>
        <taxon>Phasmatodea</taxon>
        <taxon>Verophasmatodea</taxon>
        <taxon>Anareolatae</taxon>
        <taxon>Phasmatidae</taxon>
        <taxon>Eurycanthinae</taxon>
        <taxon>Dryococelus</taxon>
    </lineage>
</organism>
<evidence type="ECO:0000313" key="1">
    <source>
        <dbReference type="EMBL" id="KAJ8873537.1"/>
    </source>
</evidence>